<dbReference type="PRINTS" id="PR00455">
    <property type="entry name" value="HTHTETR"/>
</dbReference>
<dbReference type="Gene3D" id="1.10.357.10">
    <property type="entry name" value="Tetracycline Repressor, domain 2"/>
    <property type="match status" value="1"/>
</dbReference>
<evidence type="ECO:0000256" key="2">
    <source>
        <dbReference type="ARBA" id="ARBA00023125"/>
    </source>
</evidence>
<evidence type="ECO:0000256" key="4">
    <source>
        <dbReference type="PROSITE-ProRule" id="PRU00335"/>
    </source>
</evidence>
<organism evidence="6 7">
    <name type="scientific">Nocardioides imazamoxiresistens</name>
    <dbReference type="NCBI Taxonomy" id="3231893"/>
    <lineage>
        <taxon>Bacteria</taxon>
        <taxon>Bacillati</taxon>
        <taxon>Actinomycetota</taxon>
        <taxon>Actinomycetes</taxon>
        <taxon>Propionibacteriales</taxon>
        <taxon>Nocardioidaceae</taxon>
        <taxon>Nocardioides</taxon>
    </lineage>
</organism>
<keyword evidence="1" id="KW-0805">Transcription regulation</keyword>
<protein>
    <submittedName>
        <fullName evidence="6">TetR family transcriptional regulator</fullName>
    </submittedName>
</protein>
<comment type="caution">
    <text evidence="6">The sequence shown here is derived from an EMBL/GenBank/DDBJ whole genome shotgun (WGS) entry which is preliminary data.</text>
</comment>
<keyword evidence="7" id="KW-1185">Reference proteome</keyword>
<dbReference type="InterPro" id="IPR009057">
    <property type="entry name" value="Homeodomain-like_sf"/>
</dbReference>
<dbReference type="RefSeq" id="WP_315732438.1">
    <property type="nucleotide sequence ID" value="NZ_JAVYII010000003.1"/>
</dbReference>
<keyword evidence="3" id="KW-0804">Transcription</keyword>
<dbReference type="PANTHER" id="PTHR30055">
    <property type="entry name" value="HTH-TYPE TRANSCRIPTIONAL REGULATOR RUTR"/>
    <property type="match status" value="1"/>
</dbReference>
<sequence length="209" mass="22489">MTSDPGEDSLRRRRRRQTEEDICTAALALFEQRGVAGCTSEDIAAAAGVSARTFYRYAVTKERAALLVQGDIEDAFEEGVAALRPAEPLLPQLEALWTEVLRRHDNGRSASGVQLRALYRLLRVEPALRAAAVAVDDERRAGFVAALRELTGAAEDDPTPALLVETTTAVVRVALDRWAAAIDDPGAPEPDLGELYAAALRAFHAVVGA</sequence>
<name>A0ABU3PUW6_9ACTN</name>
<dbReference type="PROSITE" id="PS50977">
    <property type="entry name" value="HTH_TETR_2"/>
    <property type="match status" value="1"/>
</dbReference>
<evidence type="ECO:0000313" key="7">
    <source>
        <dbReference type="Proteomes" id="UP001268542"/>
    </source>
</evidence>
<evidence type="ECO:0000256" key="1">
    <source>
        <dbReference type="ARBA" id="ARBA00023015"/>
    </source>
</evidence>
<dbReference type="Gene3D" id="1.10.10.60">
    <property type="entry name" value="Homeodomain-like"/>
    <property type="match status" value="1"/>
</dbReference>
<dbReference type="EMBL" id="JAVYII010000003">
    <property type="protein sequence ID" value="MDT9593011.1"/>
    <property type="molecule type" value="Genomic_DNA"/>
</dbReference>
<accession>A0ABU3PUW6</accession>
<dbReference type="InterPro" id="IPR001647">
    <property type="entry name" value="HTH_TetR"/>
</dbReference>
<proteinExistence type="predicted"/>
<reference evidence="6 7" key="1">
    <citation type="submission" date="2023-08" db="EMBL/GenBank/DDBJ databases">
        <title>Nocardioides seae sp. nov., a bacterium isolated from a soil.</title>
        <authorList>
            <person name="Wang X."/>
        </authorList>
    </citation>
    <scope>NUCLEOTIDE SEQUENCE [LARGE SCALE GENOMIC DNA]</scope>
    <source>
        <strain evidence="6 7">YZH12</strain>
    </source>
</reference>
<evidence type="ECO:0000256" key="3">
    <source>
        <dbReference type="ARBA" id="ARBA00023163"/>
    </source>
</evidence>
<keyword evidence="2 4" id="KW-0238">DNA-binding</keyword>
<dbReference type="PANTHER" id="PTHR30055:SF238">
    <property type="entry name" value="MYCOFACTOCIN BIOSYNTHESIS TRANSCRIPTIONAL REGULATOR MFTR-RELATED"/>
    <property type="match status" value="1"/>
</dbReference>
<feature type="domain" description="HTH tetR-type" evidence="5">
    <location>
        <begin position="16"/>
        <end position="76"/>
    </location>
</feature>
<dbReference type="Proteomes" id="UP001268542">
    <property type="component" value="Unassembled WGS sequence"/>
</dbReference>
<evidence type="ECO:0000313" key="6">
    <source>
        <dbReference type="EMBL" id="MDT9593011.1"/>
    </source>
</evidence>
<dbReference type="InterPro" id="IPR050109">
    <property type="entry name" value="HTH-type_TetR-like_transc_reg"/>
</dbReference>
<feature type="DNA-binding region" description="H-T-H motif" evidence="4">
    <location>
        <begin position="39"/>
        <end position="58"/>
    </location>
</feature>
<dbReference type="Pfam" id="PF00440">
    <property type="entry name" value="TetR_N"/>
    <property type="match status" value="1"/>
</dbReference>
<gene>
    <name evidence="6" type="ORF">RDV89_08025</name>
</gene>
<evidence type="ECO:0000259" key="5">
    <source>
        <dbReference type="PROSITE" id="PS50977"/>
    </source>
</evidence>
<dbReference type="SUPFAM" id="SSF46689">
    <property type="entry name" value="Homeodomain-like"/>
    <property type="match status" value="1"/>
</dbReference>